<dbReference type="Proteomes" id="UP000242814">
    <property type="component" value="Unassembled WGS sequence"/>
</dbReference>
<dbReference type="VEuPathDB" id="FungiDB:PABG_03233"/>
<evidence type="ECO:0000313" key="3">
    <source>
        <dbReference type="Proteomes" id="UP000242814"/>
    </source>
</evidence>
<dbReference type="SUPFAM" id="SSF51695">
    <property type="entry name" value="PLC-like phosphodiesterases"/>
    <property type="match status" value="1"/>
</dbReference>
<dbReference type="InterPro" id="IPR000909">
    <property type="entry name" value="PLipase_C_PInositol-sp_X_dom"/>
</dbReference>
<dbReference type="PANTHER" id="PTHR13593">
    <property type="match status" value="1"/>
</dbReference>
<proteinExistence type="predicted"/>
<protein>
    <recommendedName>
        <fullName evidence="1">Phosphatidylinositol-specific phospholipase C X domain-containing protein</fullName>
    </recommendedName>
</protein>
<feature type="domain" description="Phosphatidylinositol-specific phospholipase C X" evidence="1">
    <location>
        <begin position="155"/>
        <end position="305"/>
    </location>
</feature>
<dbReference type="Gene3D" id="3.20.20.190">
    <property type="entry name" value="Phosphatidylinositol (PI) phosphodiesterase"/>
    <property type="match status" value="1"/>
</dbReference>
<reference evidence="2 3" key="1">
    <citation type="submission" date="2016-06" db="EMBL/GenBank/DDBJ databases">
        <authorList>
            <person name="Kjaerup R.B."/>
            <person name="Dalgaard T.S."/>
            <person name="Juul-Madsen H.R."/>
        </authorList>
    </citation>
    <scope>NUCLEOTIDE SEQUENCE [LARGE SCALE GENOMIC DNA]</scope>
    <source>
        <strain evidence="2 3">Pb300</strain>
    </source>
</reference>
<dbReference type="Pfam" id="PF00388">
    <property type="entry name" value="PI-PLC-X"/>
    <property type="match status" value="1"/>
</dbReference>
<dbReference type="GO" id="GO:0008081">
    <property type="term" value="F:phosphoric diester hydrolase activity"/>
    <property type="evidence" value="ECO:0007669"/>
    <property type="project" value="InterPro"/>
</dbReference>
<accession>A0A1D2JM14</accession>
<gene>
    <name evidence="2" type="ORF">ACO22_01253</name>
</gene>
<dbReference type="PANTHER" id="PTHR13593:SF113">
    <property type="entry name" value="SI:DKEY-266F7.9"/>
    <property type="match status" value="1"/>
</dbReference>
<name>A0A1D2JM14_PARBR</name>
<dbReference type="CDD" id="cd08586">
    <property type="entry name" value="PI-PLCc_BcPLC_like"/>
    <property type="match status" value="1"/>
</dbReference>
<dbReference type="GO" id="GO:0006629">
    <property type="term" value="P:lipid metabolic process"/>
    <property type="evidence" value="ECO:0007669"/>
    <property type="project" value="InterPro"/>
</dbReference>
<evidence type="ECO:0000313" key="2">
    <source>
        <dbReference type="EMBL" id="ODH42100.1"/>
    </source>
</evidence>
<dbReference type="InterPro" id="IPR051057">
    <property type="entry name" value="PI-PLC_domain"/>
</dbReference>
<dbReference type="AlphaFoldDB" id="A0A1D2JM14"/>
<evidence type="ECO:0000259" key="1">
    <source>
        <dbReference type="SMART" id="SM00148"/>
    </source>
</evidence>
<dbReference type="VEuPathDB" id="FungiDB:PADG_01787"/>
<sequence>MVAEYLTIRNLTSTPVVLEQIVRFSSQKVPKYDIKGVAKALKKNVTRSESAAECASQNVEYSDHQDVSICIEPFESVETGIRAFDKSDKERLQLIFDVEGEKHQFQTSVPSKDYETSKPLADNLRFQFTGIYVRPESYFAIYSSANPNAWMRELKDETYISALSIPGTHNSPACHLAAPSVRCQAVSPRKQLENGVRFFDVRVQPQFPDDPDKDNLILVHGAFPISLAGHKYFRDLTIEIESFLDRNPSETLIVSLKREGPGSHTDAQLSRILRDHYARDGSPWYTEPRIPSLGEVRGKIVLIRRFELEERLTREWDGRGWGINGEGWEDNTPFAICPSGDICVQDFYAVLEKEKIQQKIDYINAHLRRTAELCYPFGVIGKDGANDGDENRKFPFYINFLSASNFWNLQTWPEKIAASINPATVDYLCRRHRGEKGDWSTGITAHDEAKISRTSEKNLEIFTRARSLIDDMMPILDNIYDAYCTVDKGKQKLACIKANGRKN</sequence>
<dbReference type="EMBL" id="LZYO01000029">
    <property type="protein sequence ID" value="ODH42100.1"/>
    <property type="molecule type" value="Genomic_DNA"/>
</dbReference>
<comment type="caution">
    <text evidence="2">The sequence shown here is derived from an EMBL/GenBank/DDBJ whole genome shotgun (WGS) entry which is preliminary data.</text>
</comment>
<dbReference type="InterPro" id="IPR017946">
    <property type="entry name" value="PLC-like_Pdiesterase_TIM-brl"/>
</dbReference>
<organism evidence="2 3">
    <name type="scientific">Paracoccidioides brasiliensis</name>
    <dbReference type="NCBI Taxonomy" id="121759"/>
    <lineage>
        <taxon>Eukaryota</taxon>
        <taxon>Fungi</taxon>
        <taxon>Dikarya</taxon>
        <taxon>Ascomycota</taxon>
        <taxon>Pezizomycotina</taxon>
        <taxon>Eurotiomycetes</taxon>
        <taxon>Eurotiomycetidae</taxon>
        <taxon>Onygenales</taxon>
        <taxon>Ajellomycetaceae</taxon>
        <taxon>Paracoccidioides</taxon>
    </lineage>
</organism>
<dbReference type="SMART" id="SM00148">
    <property type="entry name" value="PLCXc"/>
    <property type="match status" value="1"/>
</dbReference>
<dbReference type="PROSITE" id="PS50007">
    <property type="entry name" value="PIPLC_X_DOMAIN"/>
    <property type="match status" value="1"/>
</dbReference>